<evidence type="ECO:0000313" key="7">
    <source>
        <dbReference type="Proteomes" id="UP000179179"/>
    </source>
</evidence>
<dbReference type="InterPro" id="IPR036318">
    <property type="entry name" value="FAD-bd_PCMH-like_sf"/>
</dbReference>
<organism evidence="6 7">
    <name type="scientific">Aspergillus bombycis</name>
    <dbReference type="NCBI Taxonomy" id="109264"/>
    <lineage>
        <taxon>Eukaryota</taxon>
        <taxon>Fungi</taxon>
        <taxon>Dikarya</taxon>
        <taxon>Ascomycota</taxon>
        <taxon>Pezizomycotina</taxon>
        <taxon>Eurotiomycetes</taxon>
        <taxon>Eurotiomycetidae</taxon>
        <taxon>Eurotiales</taxon>
        <taxon>Aspergillaceae</taxon>
        <taxon>Aspergillus</taxon>
    </lineage>
</organism>
<reference evidence="6 7" key="1">
    <citation type="journal article" date="2016" name="Genome Biol. Evol.">
        <title>Draft genome sequence of an aflatoxigenic Aspergillus species, A. bombycis.</title>
        <authorList>
            <person name="Moore G.G."/>
            <person name="Mack B.M."/>
            <person name="Beltz S.B."/>
            <person name="Gilbert M.K."/>
        </authorList>
    </citation>
    <scope>NUCLEOTIDE SEQUENCE [LARGE SCALE GENOMIC DNA]</scope>
    <source>
        <strain evidence="7">NRRL 26010</strain>
    </source>
</reference>
<keyword evidence="2" id="KW-0285">Flavoprotein</keyword>
<dbReference type="AlphaFoldDB" id="A0A1F8A512"/>
<name>A0A1F8A512_9EURO</name>
<evidence type="ECO:0000256" key="1">
    <source>
        <dbReference type="ARBA" id="ARBA00005466"/>
    </source>
</evidence>
<keyword evidence="7" id="KW-1185">Reference proteome</keyword>
<dbReference type="STRING" id="109264.A0A1F8A512"/>
<accession>A0A1F8A512</accession>
<dbReference type="GeneID" id="34448410"/>
<proteinExistence type="inferred from homology"/>
<dbReference type="OrthoDB" id="2151789at2759"/>
<sequence>MEQLPPAGNTTNTSVGNCCIALASVLGNKVSFPNTQPYNDSISTYFSQQNSNLHPVCIISPTTAEDVATAINTITSTVETTNFAIRSGGHASFTGASNIANGVTLDLRGLDSITVSPDRTTASIGVGATWGDVYSHLDPLDLSVAGGRAAQVGVGGLTTGGGISYFSPRYGWTCDTVANFEVVLANGTIVNANEHENPELMVALRGGSSNFGVVTRVDLKAFEQGAIWGGSVYHSVDTYQQNLEAFAGVNSADGYDEFASLITSFGFSAQGKAVVNSIVYTKAEENPAVFRLFMNIPKLLSTVRIASMHEIAMEQGSFSKVGKRQMSVVTTHGSTLPMLEAVYQRWDSSLAGVEDIPGMVWAISLEPLPSAIYARNASKNALGLDDVSGSLVVTLLSATWDNESDDEKVEKAARELFDNIDDDARKLGVYEPFVYLNYAAPWQDPITSYKSKNVELLKRVSQDVDPKRLFQTAVPGGFKLPNKHHLPPHDQPLRIHIEGPLVAIQKLLPDILWHLSLLDRTFPQPAGPELARLTYQQIYGRDTCPEVAGDLVVRDEYLRWMAEKYPDQLIDYYGVTFDYLVPVDEPNPEVLQINIIEIEDDNGVDANTGLLFAVDPVDYVGNKVLAVSRCCQMRKGTQHRWRVNALVDQRVHGGENLKGMEELEKH</sequence>
<dbReference type="Proteomes" id="UP000179179">
    <property type="component" value="Unassembled WGS sequence"/>
</dbReference>
<dbReference type="Gene3D" id="3.30.465.10">
    <property type="match status" value="1"/>
</dbReference>
<dbReference type="InterPro" id="IPR016169">
    <property type="entry name" value="FAD-bd_PCMH_sub2"/>
</dbReference>
<evidence type="ECO:0000313" key="6">
    <source>
        <dbReference type="EMBL" id="OGM46801.1"/>
    </source>
</evidence>
<feature type="domain" description="FAD-binding PCMH-type" evidence="5">
    <location>
        <begin position="51"/>
        <end position="224"/>
    </location>
</feature>
<comment type="similarity">
    <text evidence="1">Belongs to the oxygen-dependent FAD-linked oxidoreductase family.</text>
</comment>
<dbReference type="InterPro" id="IPR016166">
    <property type="entry name" value="FAD-bd_PCMH"/>
</dbReference>
<dbReference type="Pfam" id="PF01565">
    <property type="entry name" value="FAD_binding_4"/>
    <property type="match status" value="1"/>
</dbReference>
<dbReference type="RefSeq" id="XP_022390518.1">
    <property type="nucleotide sequence ID" value="XM_022532149.1"/>
</dbReference>
<dbReference type="GO" id="GO:0071949">
    <property type="term" value="F:FAD binding"/>
    <property type="evidence" value="ECO:0007669"/>
    <property type="project" value="InterPro"/>
</dbReference>
<dbReference type="InterPro" id="IPR006094">
    <property type="entry name" value="Oxid_FAD_bind_N"/>
</dbReference>
<evidence type="ECO:0000256" key="3">
    <source>
        <dbReference type="ARBA" id="ARBA00022827"/>
    </source>
</evidence>
<dbReference type="PANTHER" id="PTHR42973">
    <property type="entry name" value="BINDING OXIDOREDUCTASE, PUTATIVE (AFU_ORTHOLOGUE AFUA_1G17690)-RELATED"/>
    <property type="match status" value="1"/>
</dbReference>
<dbReference type="GO" id="GO:0016491">
    <property type="term" value="F:oxidoreductase activity"/>
    <property type="evidence" value="ECO:0007669"/>
    <property type="project" value="UniProtKB-KW"/>
</dbReference>
<comment type="caution">
    <text evidence="6">The sequence shown here is derived from an EMBL/GenBank/DDBJ whole genome shotgun (WGS) entry which is preliminary data.</text>
</comment>
<dbReference type="EMBL" id="LYCR01000028">
    <property type="protein sequence ID" value="OGM46801.1"/>
    <property type="molecule type" value="Genomic_DNA"/>
</dbReference>
<keyword evidence="4" id="KW-0560">Oxidoreductase</keyword>
<dbReference type="InterPro" id="IPR050416">
    <property type="entry name" value="FAD-linked_Oxidoreductase"/>
</dbReference>
<dbReference type="PROSITE" id="PS51387">
    <property type="entry name" value="FAD_PCMH"/>
    <property type="match status" value="1"/>
</dbReference>
<evidence type="ECO:0000256" key="2">
    <source>
        <dbReference type="ARBA" id="ARBA00022630"/>
    </source>
</evidence>
<dbReference type="PANTHER" id="PTHR42973:SF22">
    <property type="entry name" value="FAD-BINDING PCMH-TYPE DOMAIN-CONTAINING PROTEIN-RELATED"/>
    <property type="match status" value="1"/>
</dbReference>
<dbReference type="SUPFAM" id="SSF56176">
    <property type="entry name" value="FAD-binding/transporter-associated domain-like"/>
    <property type="match status" value="1"/>
</dbReference>
<keyword evidence="3" id="KW-0274">FAD</keyword>
<protein>
    <submittedName>
        <fullName evidence="6">Oxidoreductase FAD-binding protein</fullName>
    </submittedName>
</protein>
<evidence type="ECO:0000259" key="5">
    <source>
        <dbReference type="PROSITE" id="PS51387"/>
    </source>
</evidence>
<evidence type="ECO:0000256" key="4">
    <source>
        <dbReference type="ARBA" id="ARBA00023002"/>
    </source>
</evidence>
<gene>
    <name evidence="6" type="ORF">ABOM_005020</name>
</gene>